<accession>A0ACB9NA38</accession>
<comment type="caution">
    <text evidence="1">The sequence shown here is derived from an EMBL/GenBank/DDBJ whole genome shotgun (WGS) entry which is preliminary data.</text>
</comment>
<sequence>MGLSNFIFSKAITVSAIFPQLKCPQQKSNTEKQTTMGSTKESGGPRGLVTGRESKRGRETYHALRHSSFCGPPPSPTTSVFDQSRKQKNLILHKQLHSRLLPKTKTATLKISCLGPGLFDQIAQLAQNKVLIAAGVSAAVGQFPKPFTSVWFYGKEFDLKAIIQAGGFPSTHSSATVASATFIGVERGFSDPIFGLTVVYAGLIMYDAQTQSIRF</sequence>
<protein>
    <submittedName>
        <fullName evidence="1">Uncharacterized protein</fullName>
    </submittedName>
</protein>
<organism evidence="1 2">
    <name type="scientific">Bauhinia variegata</name>
    <name type="common">Purple orchid tree</name>
    <name type="synonym">Phanera variegata</name>
    <dbReference type="NCBI Taxonomy" id="167791"/>
    <lineage>
        <taxon>Eukaryota</taxon>
        <taxon>Viridiplantae</taxon>
        <taxon>Streptophyta</taxon>
        <taxon>Embryophyta</taxon>
        <taxon>Tracheophyta</taxon>
        <taxon>Spermatophyta</taxon>
        <taxon>Magnoliopsida</taxon>
        <taxon>eudicotyledons</taxon>
        <taxon>Gunneridae</taxon>
        <taxon>Pentapetalae</taxon>
        <taxon>rosids</taxon>
        <taxon>fabids</taxon>
        <taxon>Fabales</taxon>
        <taxon>Fabaceae</taxon>
        <taxon>Cercidoideae</taxon>
        <taxon>Cercideae</taxon>
        <taxon>Bauhiniinae</taxon>
        <taxon>Bauhinia</taxon>
    </lineage>
</organism>
<evidence type="ECO:0000313" key="2">
    <source>
        <dbReference type="Proteomes" id="UP000828941"/>
    </source>
</evidence>
<name>A0ACB9NA38_BAUVA</name>
<evidence type="ECO:0000313" key="1">
    <source>
        <dbReference type="EMBL" id="KAI4333239.1"/>
    </source>
</evidence>
<dbReference type="EMBL" id="CM039432">
    <property type="protein sequence ID" value="KAI4333239.1"/>
    <property type="molecule type" value="Genomic_DNA"/>
</dbReference>
<gene>
    <name evidence="1" type="ORF">L6164_018073</name>
</gene>
<keyword evidence="2" id="KW-1185">Reference proteome</keyword>
<reference evidence="1 2" key="1">
    <citation type="journal article" date="2022" name="DNA Res.">
        <title>Chromosomal-level genome assembly of the orchid tree Bauhinia variegata (Leguminosae; Cercidoideae) supports the allotetraploid origin hypothesis of Bauhinia.</title>
        <authorList>
            <person name="Zhong Y."/>
            <person name="Chen Y."/>
            <person name="Zheng D."/>
            <person name="Pang J."/>
            <person name="Liu Y."/>
            <person name="Luo S."/>
            <person name="Meng S."/>
            <person name="Qian L."/>
            <person name="Wei D."/>
            <person name="Dai S."/>
            <person name="Zhou R."/>
        </authorList>
    </citation>
    <scope>NUCLEOTIDE SEQUENCE [LARGE SCALE GENOMIC DNA]</scope>
    <source>
        <strain evidence="1">BV-YZ2020</strain>
    </source>
</reference>
<proteinExistence type="predicted"/>
<dbReference type="Proteomes" id="UP000828941">
    <property type="component" value="Chromosome 7"/>
</dbReference>